<proteinExistence type="predicted"/>
<organism evidence="1 2">
    <name type="scientific">Collybia nuda</name>
    <dbReference type="NCBI Taxonomy" id="64659"/>
    <lineage>
        <taxon>Eukaryota</taxon>
        <taxon>Fungi</taxon>
        <taxon>Dikarya</taxon>
        <taxon>Basidiomycota</taxon>
        <taxon>Agaricomycotina</taxon>
        <taxon>Agaricomycetes</taxon>
        <taxon>Agaricomycetidae</taxon>
        <taxon>Agaricales</taxon>
        <taxon>Tricholomatineae</taxon>
        <taxon>Clitocybaceae</taxon>
        <taxon>Collybia</taxon>
    </lineage>
</organism>
<dbReference type="EMBL" id="MU150246">
    <property type="protein sequence ID" value="KAF9465567.1"/>
    <property type="molecule type" value="Genomic_DNA"/>
</dbReference>
<gene>
    <name evidence="1" type="ORF">BDZ94DRAFT_1234481</name>
</gene>
<accession>A0A9P5YBB1</accession>
<name>A0A9P5YBB1_9AGAR</name>
<comment type="caution">
    <text evidence="1">The sequence shown here is derived from an EMBL/GenBank/DDBJ whole genome shotgun (WGS) entry which is preliminary data.</text>
</comment>
<evidence type="ECO:0000313" key="1">
    <source>
        <dbReference type="EMBL" id="KAF9465567.1"/>
    </source>
</evidence>
<reference evidence="1" key="1">
    <citation type="submission" date="2020-11" db="EMBL/GenBank/DDBJ databases">
        <authorList>
            <consortium name="DOE Joint Genome Institute"/>
            <person name="Ahrendt S."/>
            <person name="Riley R."/>
            <person name="Andreopoulos W."/>
            <person name="Labutti K."/>
            <person name="Pangilinan J."/>
            <person name="Ruiz-Duenas F.J."/>
            <person name="Barrasa J.M."/>
            <person name="Sanchez-Garcia M."/>
            <person name="Camarero S."/>
            <person name="Miyauchi S."/>
            <person name="Serrano A."/>
            <person name="Linde D."/>
            <person name="Babiker R."/>
            <person name="Drula E."/>
            <person name="Ayuso-Fernandez I."/>
            <person name="Pacheco R."/>
            <person name="Padilla G."/>
            <person name="Ferreira P."/>
            <person name="Barriuso J."/>
            <person name="Kellner H."/>
            <person name="Castanera R."/>
            <person name="Alfaro M."/>
            <person name="Ramirez L."/>
            <person name="Pisabarro A.G."/>
            <person name="Kuo A."/>
            <person name="Tritt A."/>
            <person name="Lipzen A."/>
            <person name="He G."/>
            <person name="Yan M."/>
            <person name="Ng V."/>
            <person name="Cullen D."/>
            <person name="Martin F."/>
            <person name="Rosso M.-N."/>
            <person name="Henrissat B."/>
            <person name="Hibbett D."/>
            <person name="Martinez A.T."/>
            <person name="Grigoriev I.V."/>
        </authorList>
    </citation>
    <scope>NUCLEOTIDE SEQUENCE</scope>
    <source>
        <strain evidence="1">CBS 247.69</strain>
    </source>
</reference>
<evidence type="ECO:0000313" key="2">
    <source>
        <dbReference type="Proteomes" id="UP000807353"/>
    </source>
</evidence>
<dbReference type="AlphaFoldDB" id="A0A9P5YBB1"/>
<dbReference type="Proteomes" id="UP000807353">
    <property type="component" value="Unassembled WGS sequence"/>
</dbReference>
<keyword evidence="2" id="KW-1185">Reference proteome</keyword>
<protein>
    <submittedName>
        <fullName evidence="1">Uncharacterized protein</fullName>
    </submittedName>
</protein>
<sequence length="405" mass="44518">MGLGAVYKYLIRWFPGNEKRLTVILVQRDVSTIQEFSDGKMLPSITSNFDEGREVPSSAARLFLVPLILASSIVRRSCVRARDSSGWAWGPTGVVSIFMSGLPWQRTPKISLTDCVSLGYRTPGCDASPPLAATHVGFFSAQDKCWGGESLGGEWEHMSRSCPPKYASEAEAGSLGGVVSGGVNHNSLTSSEGSLFGAGGVSIVHDPRNGPNHRSSDGKNCGWVCRVWKPKIPKWGSDAAVCLPSERWGKMDRVECSPAKAAVGILDNEFTRALKTPNFCMSLNNHKQRVPRRGRSRVAARQVDGGNMTVLGLPHTNSPWKVSKRLEQRSEKEHSVVKKDSSVQIIRERGLRILRDHEVDMCRHVDGLHYVYVSGMRRGRVILGDLGDRVRRECPGCWCGSQIGY</sequence>